<feature type="compositionally biased region" description="Low complexity" evidence="2">
    <location>
        <begin position="25"/>
        <end position="35"/>
    </location>
</feature>
<dbReference type="EMBL" id="JABFDY010000015">
    <property type="protein sequence ID" value="KAF7696675.1"/>
    <property type="molecule type" value="Genomic_DNA"/>
</dbReference>
<dbReference type="Gene3D" id="3.40.50.300">
    <property type="entry name" value="P-loop containing nucleotide triphosphate hydrolases"/>
    <property type="match status" value="1"/>
</dbReference>
<name>A0A8T0AWE7_SILME</name>
<accession>A0A8T0AWE7</accession>
<evidence type="ECO:0000256" key="2">
    <source>
        <dbReference type="SAM" id="MobiDB-lite"/>
    </source>
</evidence>
<evidence type="ECO:0000256" key="1">
    <source>
        <dbReference type="SAM" id="Coils"/>
    </source>
</evidence>
<protein>
    <submittedName>
        <fullName evidence="3">Uncharacterized protein</fullName>
    </submittedName>
</protein>
<dbReference type="AlphaFoldDB" id="A0A8T0AWE7"/>
<evidence type="ECO:0000313" key="4">
    <source>
        <dbReference type="Proteomes" id="UP000606274"/>
    </source>
</evidence>
<reference evidence="3" key="1">
    <citation type="submission" date="2020-08" db="EMBL/GenBank/DDBJ databases">
        <title>Chromosome-level assembly of Southern catfish (Silurus meridionalis) provides insights into visual adaptation to the nocturnal and benthic lifestyles.</title>
        <authorList>
            <person name="Zhang Y."/>
            <person name="Wang D."/>
            <person name="Peng Z."/>
        </authorList>
    </citation>
    <scope>NUCLEOTIDE SEQUENCE</scope>
    <source>
        <strain evidence="3">SWU-2019-XX</strain>
        <tissue evidence="3">Muscle</tissue>
    </source>
</reference>
<feature type="compositionally biased region" description="Basic and acidic residues" evidence="2">
    <location>
        <begin position="36"/>
        <end position="46"/>
    </location>
</feature>
<feature type="coiled-coil region" evidence="1">
    <location>
        <begin position="182"/>
        <end position="216"/>
    </location>
</feature>
<sequence>MEGGKCFRQTESELRKEVKIREVESTQQEQQTTETQLERRGSKEQVHTNFSSGKNEYLEDGRDTGKEHYLTKAVASVFGKEALDYSMVLIIKGAGAPRSEPASMKCVKKCGKRHHFLEDTDISVQELFRKVEKMVAKQKLQFFIPSDFKHFMETDFEQWEMKQISHFKSVLAERSNEKDIIIEKLKEDLGAAQHREQKLKKKLDISQHREQELSKELDISRHREHELRKELDISRHREHKLRKELDISRHREHELRKELDISRHREHELRKELDIAQHREHELRTELDTSQHREQALKAQLDVSQKENELKKQFIFQQRKINQTQIKCEVRKEECELERDNTEQKPQHAETKNCGGSKGGPFSNC</sequence>
<gene>
    <name evidence="3" type="ORF">HF521_005093</name>
</gene>
<comment type="caution">
    <text evidence="3">The sequence shown here is derived from an EMBL/GenBank/DDBJ whole genome shotgun (WGS) entry which is preliminary data.</text>
</comment>
<keyword evidence="4" id="KW-1185">Reference proteome</keyword>
<dbReference type="Proteomes" id="UP000606274">
    <property type="component" value="Unassembled WGS sequence"/>
</dbReference>
<feature type="compositionally biased region" description="Basic and acidic residues" evidence="2">
    <location>
        <begin position="337"/>
        <end position="351"/>
    </location>
</feature>
<evidence type="ECO:0000313" key="3">
    <source>
        <dbReference type="EMBL" id="KAF7696675.1"/>
    </source>
</evidence>
<feature type="region of interest" description="Disordered" evidence="2">
    <location>
        <begin position="337"/>
        <end position="365"/>
    </location>
</feature>
<dbReference type="InterPro" id="IPR027417">
    <property type="entry name" value="P-loop_NTPase"/>
</dbReference>
<proteinExistence type="predicted"/>
<keyword evidence="1" id="KW-0175">Coiled coil</keyword>
<organism evidence="3 4">
    <name type="scientific">Silurus meridionalis</name>
    <name type="common">Southern catfish</name>
    <name type="synonym">Silurus soldatovi meridionalis</name>
    <dbReference type="NCBI Taxonomy" id="175797"/>
    <lineage>
        <taxon>Eukaryota</taxon>
        <taxon>Metazoa</taxon>
        <taxon>Chordata</taxon>
        <taxon>Craniata</taxon>
        <taxon>Vertebrata</taxon>
        <taxon>Euteleostomi</taxon>
        <taxon>Actinopterygii</taxon>
        <taxon>Neopterygii</taxon>
        <taxon>Teleostei</taxon>
        <taxon>Ostariophysi</taxon>
        <taxon>Siluriformes</taxon>
        <taxon>Siluridae</taxon>
        <taxon>Silurus</taxon>
    </lineage>
</organism>
<feature type="region of interest" description="Disordered" evidence="2">
    <location>
        <begin position="18"/>
        <end position="58"/>
    </location>
</feature>